<name>A0AAV4EGD1_9GAST</name>
<dbReference type="AlphaFoldDB" id="A0AAV4EGD1"/>
<evidence type="ECO:0000313" key="2">
    <source>
        <dbReference type="Proteomes" id="UP000762676"/>
    </source>
</evidence>
<dbReference type="EMBL" id="BMAT01007188">
    <property type="protein sequence ID" value="GFR59546.1"/>
    <property type="molecule type" value="Genomic_DNA"/>
</dbReference>
<evidence type="ECO:0000313" key="1">
    <source>
        <dbReference type="EMBL" id="GFR59546.1"/>
    </source>
</evidence>
<organism evidence="1 2">
    <name type="scientific">Elysia marginata</name>
    <dbReference type="NCBI Taxonomy" id="1093978"/>
    <lineage>
        <taxon>Eukaryota</taxon>
        <taxon>Metazoa</taxon>
        <taxon>Spiralia</taxon>
        <taxon>Lophotrochozoa</taxon>
        <taxon>Mollusca</taxon>
        <taxon>Gastropoda</taxon>
        <taxon>Heterobranchia</taxon>
        <taxon>Euthyneura</taxon>
        <taxon>Panpulmonata</taxon>
        <taxon>Sacoglossa</taxon>
        <taxon>Placobranchoidea</taxon>
        <taxon>Plakobranchidae</taxon>
        <taxon>Elysia</taxon>
    </lineage>
</organism>
<proteinExistence type="predicted"/>
<accession>A0AAV4EGD1</accession>
<dbReference type="Proteomes" id="UP000762676">
    <property type="component" value="Unassembled WGS sequence"/>
</dbReference>
<sequence length="122" mass="13118">MALLCRLEAGWRGYRVTYVTVGPKGGNPNQGKGSDSGGDSCCYRVMSPERFRVETDSVGDKLGLGLRAVKCGQQLALKPLAADGQRASLGNGHRSLLRVQLELGVDEAVKERTFLYCGRAVC</sequence>
<protein>
    <submittedName>
        <fullName evidence="1">Uncharacterized protein</fullName>
    </submittedName>
</protein>
<gene>
    <name evidence="1" type="ORF">ElyMa_003509600</name>
</gene>
<comment type="caution">
    <text evidence="1">The sequence shown here is derived from an EMBL/GenBank/DDBJ whole genome shotgun (WGS) entry which is preliminary data.</text>
</comment>
<keyword evidence="2" id="KW-1185">Reference proteome</keyword>
<reference evidence="1 2" key="1">
    <citation type="journal article" date="2021" name="Elife">
        <title>Chloroplast acquisition without the gene transfer in kleptoplastic sea slugs, Plakobranchus ocellatus.</title>
        <authorList>
            <person name="Maeda T."/>
            <person name="Takahashi S."/>
            <person name="Yoshida T."/>
            <person name="Shimamura S."/>
            <person name="Takaki Y."/>
            <person name="Nagai Y."/>
            <person name="Toyoda A."/>
            <person name="Suzuki Y."/>
            <person name="Arimoto A."/>
            <person name="Ishii H."/>
            <person name="Satoh N."/>
            <person name="Nishiyama T."/>
            <person name="Hasebe M."/>
            <person name="Maruyama T."/>
            <person name="Minagawa J."/>
            <person name="Obokata J."/>
            <person name="Shigenobu S."/>
        </authorList>
    </citation>
    <scope>NUCLEOTIDE SEQUENCE [LARGE SCALE GENOMIC DNA]</scope>
</reference>